<name>A0A072PNF6_9EURO</name>
<evidence type="ECO:0000313" key="8">
    <source>
        <dbReference type="EMBL" id="KEF60853.1"/>
    </source>
</evidence>
<dbReference type="PANTHER" id="PTHR40626:SF14">
    <property type="entry name" value="C2H2 TYPE ZINC FINGER DOMAIN PROTEIN (AFU_ORTHOLOGUE AFUA_1G02360)"/>
    <property type="match status" value="1"/>
</dbReference>
<dbReference type="STRING" id="1182545.A0A072PNF6"/>
<sequence length="509" mass="56964">MATTDDSSNYLNWPDSTDLLQSILSAEFVNLPSLELFPSQPMLPSAALPSDPSRNSLGLSLRDQHSPWLGGENVVQNLSQIINNTSTDITSEAENIGITSAFLDGCLHMFFTEFVPSFPVVHAPTFVFKDWTHPLLLNAIALGSLFVGKSDYASNVQDTEKSPKILEHQWRTWAAKETKIRALLGHYILDGQISEYSGRPTSQRHTTHTLPMASTDAAFQALNAGQWQRDHKPAFRQHAPFLRLFSSLFSDHMHIRHLGLPPSTFNISVILEGLKSLTTERYPAGLKPVGVPSHLDLARARSRLYPFISGNTIMSPAAQKTILMRWHAISANAIFNLGELCRSICGQFNIKQHIFGRQEEGSIDLETWKDTPQAHLAILHANNIHQLLREMPLMGVQTIHVPVAIFGAGLIYCAFMLAGITSIFIPDDINWESVLLIDLDADIQCSDDDLDIPVRRFLRDPLLHRNANMHLLYDMNFFCSTLKKLEQPWGVSANMYLILQQMLSLCSCS</sequence>
<evidence type="ECO:0000256" key="5">
    <source>
        <dbReference type="ARBA" id="ARBA00022833"/>
    </source>
</evidence>
<dbReference type="GO" id="GO:0005634">
    <property type="term" value="C:nucleus"/>
    <property type="evidence" value="ECO:0007669"/>
    <property type="project" value="UniProtKB-SubCell"/>
</dbReference>
<gene>
    <name evidence="8" type="ORF">A1O9_02415</name>
</gene>
<dbReference type="GeneID" id="25277359"/>
<protein>
    <recommendedName>
        <fullName evidence="10">Transcription factor domain-containing protein</fullName>
    </recommendedName>
</protein>
<keyword evidence="7" id="KW-1133">Transmembrane helix</keyword>
<comment type="subcellular location">
    <subcellularLocation>
        <location evidence="1">Nucleus</location>
    </subcellularLocation>
</comment>
<keyword evidence="5" id="KW-0862">Zinc</keyword>
<keyword evidence="6" id="KW-0539">Nucleus</keyword>
<keyword evidence="7" id="KW-0812">Transmembrane</keyword>
<dbReference type="GO" id="GO:0000978">
    <property type="term" value="F:RNA polymerase II cis-regulatory region sequence-specific DNA binding"/>
    <property type="evidence" value="ECO:0007669"/>
    <property type="project" value="InterPro"/>
</dbReference>
<dbReference type="PANTHER" id="PTHR40626">
    <property type="entry name" value="MIP31509P"/>
    <property type="match status" value="1"/>
</dbReference>
<feature type="transmembrane region" description="Helical" evidence="7">
    <location>
        <begin position="399"/>
        <end position="425"/>
    </location>
</feature>
<evidence type="ECO:0000256" key="3">
    <source>
        <dbReference type="ARBA" id="ARBA00022737"/>
    </source>
</evidence>
<evidence type="ECO:0000313" key="9">
    <source>
        <dbReference type="Proteomes" id="UP000027920"/>
    </source>
</evidence>
<evidence type="ECO:0008006" key="10">
    <source>
        <dbReference type="Google" id="ProtNLM"/>
    </source>
</evidence>
<dbReference type="VEuPathDB" id="FungiDB:A1O9_02415"/>
<dbReference type="AlphaFoldDB" id="A0A072PNF6"/>
<dbReference type="GO" id="GO:0008270">
    <property type="term" value="F:zinc ion binding"/>
    <property type="evidence" value="ECO:0007669"/>
    <property type="project" value="UniProtKB-KW"/>
</dbReference>
<keyword evidence="4" id="KW-0863">Zinc-finger</keyword>
<keyword evidence="7" id="KW-0472">Membrane</keyword>
<evidence type="ECO:0000256" key="7">
    <source>
        <dbReference type="SAM" id="Phobius"/>
    </source>
</evidence>
<dbReference type="RefSeq" id="XP_013263443.1">
    <property type="nucleotide sequence ID" value="XM_013407989.1"/>
</dbReference>
<proteinExistence type="predicted"/>
<dbReference type="OrthoDB" id="3945418at2759"/>
<dbReference type="Proteomes" id="UP000027920">
    <property type="component" value="Unassembled WGS sequence"/>
</dbReference>
<evidence type="ECO:0000256" key="2">
    <source>
        <dbReference type="ARBA" id="ARBA00022723"/>
    </source>
</evidence>
<dbReference type="HOGENOM" id="CLU_024140_0_0_1"/>
<dbReference type="GO" id="GO:0000981">
    <property type="term" value="F:DNA-binding transcription factor activity, RNA polymerase II-specific"/>
    <property type="evidence" value="ECO:0007669"/>
    <property type="project" value="InterPro"/>
</dbReference>
<comment type="caution">
    <text evidence="8">The sequence shown here is derived from an EMBL/GenBank/DDBJ whole genome shotgun (WGS) entry which is preliminary data.</text>
</comment>
<reference evidence="8 9" key="1">
    <citation type="submission" date="2013-03" db="EMBL/GenBank/DDBJ databases">
        <title>The Genome Sequence of Exophiala aquamarina CBS 119918.</title>
        <authorList>
            <consortium name="The Broad Institute Genomics Platform"/>
            <person name="Cuomo C."/>
            <person name="de Hoog S."/>
            <person name="Gorbushina A."/>
            <person name="Walker B."/>
            <person name="Young S.K."/>
            <person name="Zeng Q."/>
            <person name="Gargeya S."/>
            <person name="Fitzgerald M."/>
            <person name="Haas B."/>
            <person name="Abouelleil A."/>
            <person name="Allen A.W."/>
            <person name="Alvarado L."/>
            <person name="Arachchi H.M."/>
            <person name="Berlin A.M."/>
            <person name="Chapman S.B."/>
            <person name="Gainer-Dewar J."/>
            <person name="Goldberg J."/>
            <person name="Griggs A."/>
            <person name="Gujja S."/>
            <person name="Hansen M."/>
            <person name="Howarth C."/>
            <person name="Imamovic A."/>
            <person name="Ireland A."/>
            <person name="Larimer J."/>
            <person name="McCowan C."/>
            <person name="Murphy C."/>
            <person name="Pearson M."/>
            <person name="Poon T.W."/>
            <person name="Priest M."/>
            <person name="Roberts A."/>
            <person name="Saif S."/>
            <person name="Shea T."/>
            <person name="Sisk P."/>
            <person name="Sykes S."/>
            <person name="Wortman J."/>
            <person name="Nusbaum C."/>
            <person name="Birren B."/>
        </authorList>
    </citation>
    <scope>NUCLEOTIDE SEQUENCE [LARGE SCALE GENOMIC DNA]</scope>
    <source>
        <strain evidence="8 9">CBS 119918</strain>
    </source>
</reference>
<accession>A0A072PNF6</accession>
<evidence type="ECO:0000256" key="6">
    <source>
        <dbReference type="ARBA" id="ARBA00023242"/>
    </source>
</evidence>
<dbReference type="GO" id="GO:0000785">
    <property type="term" value="C:chromatin"/>
    <property type="evidence" value="ECO:0007669"/>
    <property type="project" value="TreeGrafter"/>
</dbReference>
<dbReference type="EMBL" id="AMGV01000002">
    <property type="protein sequence ID" value="KEF60853.1"/>
    <property type="molecule type" value="Genomic_DNA"/>
</dbReference>
<organism evidence="8 9">
    <name type="scientific">Exophiala aquamarina CBS 119918</name>
    <dbReference type="NCBI Taxonomy" id="1182545"/>
    <lineage>
        <taxon>Eukaryota</taxon>
        <taxon>Fungi</taxon>
        <taxon>Dikarya</taxon>
        <taxon>Ascomycota</taxon>
        <taxon>Pezizomycotina</taxon>
        <taxon>Eurotiomycetes</taxon>
        <taxon>Chaetothyriomycetidae</taxon>
        <taxon>Chaetothyriales</taxon>
        <taxon>Herpotrichiellaceae</taxon>
        <taxon>Exophiala</taxon>
    </lineage>
</organism>
<evidence type="ECO:0000256" key="4">
    <source>
        <dbReference type="ARBA" id="ARBA00022771"/>
    </source>
</evidence>
<evidence type="ECO:0000256" key="1">
    <source>
        <dbReference type="ARBA" id="ARBA00004123"/>
    </source>
</evidence>
<dbReference type="InterPro" id="IPR051059">
    <property type="entry name" value="VerF-like"/>
</dbReference>
<keyword evidence="3" id="KW-0677">Repeat</keyword>
<keyword evidence="2" id="KW-0479">Metal-binding</keyword>
<keyword evidence="9" id="KW-1185">Reference proteome</keyword>